<feature type="region of interest" description="Disordered" evidence="1">
    <location>
        <begin position="1"/>
        <end position="32"/>
    </location>
</feature>
<name>A0A7D5GSZ3_9EURY</name>
<dbReference type="Proteomes" id="UP000509241">
    <property type="component" value="Chromosome"/>
</dbReference>
<evidence type="ECO:0000313" key="2">
    <source>
        <dbReference type="EMBL" id="QLG48966.1"/>
    </source>
</evidence>
<feature type="region of interest" description="Disordered" evidence="1">
    <location>
        <begin position="133"/>
        <end position="154"/>
    </location>
</feature>
<evidence type="ECO:0000313" key="3">
    <source>
        <dbReference type="Proteomes" id="UP000509241"/>
    </source>
</evidence>
<proteinExistence type="predicted"/>
<dbReference type="KEGG" id="haly:HYG82_08935"/>
<feature type="compositionally biased region" description="Basic and acidic residues" evidence="1">
    <location>
        <begin position="143"/>
        <end position="154"/>
    </location>
</feature>
<reference evidence="2 3" key="1">
    <citation type="submission" date="2020-07" db="EMBL/GenBank/DDBJ databases">
        <authorList>
            <person name="Cui H."/>
        </authorList>
    </citation>
    <scope>NUCLEOTIDE SEQUENCE [LARGE SCALE GENOMIC DNA]</scope>
    <source>
        <strain evidence="2 3">YPL8</strain>
    </source>
</reference>
<protein>
    <submittedName>
        <fullName evidence="2">Uncharacterized protein</fullName>
    </submittedName>
</protein>
<gene>
    <name evidence="2" type="ORF">HYG82_08935</name>
</gene>
<dbReference type="RefSeq" id="WP_179260702.1">
    <property type="nucleotide sequence ID" value="NZ_CP058601.1"/>
</dbReference>
<accession>A0A7D5GSZ3</accession>
<dbReference type="EMBL" id="CP058601">
    <property type="protein sequence ID" value="QLG48966.1"/>
    <property type="molecule type" value="Genomic_DNA"/>
</dbReference>
<keyword evidence="3" id="KW-1185">Reference proteome</keyword>
<evidence type="ECO:0000256" key="1">
    <source>
        <dbReference type="SAM" id="MobiDB-lite"/>
    </source>
</evidence>
<sequence>MTRPDGTSDRVHLEPADDRYRGTVHTSSPGTYHMRVQARGHTSKGIPFQREQRVTGAVWHGGDHDAETSASGGGPAARERARRRRLCETLHCLLSEDGALTEEFVDRLEAAGIDVDAIRSCVGAYCHDLNPERIEEGGAAPDHPPEQWHERDVLEDVEDQLRRVLDDLGIDR</sequence>
<organism evidence="2 3">
    <name type="scientific">Natrinema halophilum</name>
    <dbReference type="NCBI Taxonomy" id="1699371"/>
    <lineage>
        <taxon>Archaea</taxon>
        <taxon>Methanobacteriati</taxon>
        <taxon>Methanobacteriota</taxon>
        <taxon>Stenosarchaea group</taxon>
        <taxon>Halobacteria</taxon>
        <taxon>Halobacteriales</taxon>
        <taxon>Natrialbaceae</taxon>
        <taxon>Natrinema</taxon>
    </lineage>
</organism>
<dbReference type="GeneID" id="56033412"/>
<dbReference type="AlphaFoldDB" id="A0A7D5GSZ3"/>
<feature type="compositionally biased region" description="Basic and acidic residues" evidence="1">
    <location>
        <begin position="1"/>
        <end position="21"/>
    </location>
</feature>
<feature type="region of interest" description="Disordered" evidence="1">
    <location>
        <begin position="61"/>
        <end position="81"/>
    </location>
</feature>